<dbReference type="Pfam" id="PF24597">
    <property type="entry name" value="TPR_DOP1_M"/>
    <property type="match status" value="1"/>
</dbReference>
<keyword evidence="2" id="KW-0813">Transport</keyword>
<dbReference type="InterPro" id="IPR040314">
    <property type="entry name" value="DOP1"/>
</dbReference>
<evidence type="ECO:0000256" key="2">
    <source>
        <dbReference type="ARBA" id="ARBA00022448"/>
    </source>
</evidence>
<feature type="compositionally biased region" description="Polar residues" evidence="8">
    <location>
        <begin position="591"/>
        <end position="607"/>
    </location>
</feature>
<dbReference type="InterPro" id="IPR007249">
    <property type="entry name" value="DOP1_N"/>
</dbReference>
<evidence type="ECO:0000256" key="8">
    <source>
        <dbReference type="SAM" id="MobiDB-lite"/>
    </source>
</evidence>
<evidence type="ECO:0000256" key="1">
    <source>
        <dbReference type="ARBA" id="ARBA00004395"/>
    </source>
</evidence>
<comment type="similarity">
    <text evidence="6">Belongs to the DOP1 family.</text>
</comment>
<feature type="compositionally biased region" description="Basic and acidic residues" evidence="8">
    <location>
        <begin position="608"/>
        <end position="620"/>
    </location>
</feature>
<reference evidence="13 14" key="1">
    <citation type="submission" date="2022-12" db="EMBL/GenBank/DDBJ databases">
        <title>Chromosome-level genome of Tegillarca granosa.</title>
        <authorList>
            <person name="Kim J."/>
        </authorList>
    </citation>
    <scope>NUCLEOTIDE SEQUENCE [LARGE SCALE GENOMIC DNA]</scope>
    <source>
        <strain evidence="13">Teg-2019</strain>
        <tissue evidence="13">Adductor muscle</tissue>
    </source>
</reference>
<evidence type="ECO:0000313" key="13">
    <source>
        <dbReference type="EMBL" id="KAJ8315121.1"/>
    </source>
</evidence>
<evidence type="ECO:0000256" key="3">
    <source>
        <dbReference type="ARBA" id="ARBA00022927"/>
    </source>
</evidence>
<organism evidence="13 14">
    <name type="scientific">Tegillarca granosa</name>
    <name type="common">Malaysian cockle</name>
    <name type="synonym">Anadara granosa</name>
    <dbReference type="NCBI Taxonomy" id="220873"/>
    <lineage>
        <taxon>Eukaryota</taxon>
        <taxon>Metazoa</taxon>
        <taxon>Spiralia</taxon>
        <taxon>Lophotrochozoa</taxon>
        <taxon>Mollusca</taxon>
        <taxon>Bivalvia</taxon>
        <taxon>Autobranchia</taxon>
        <taxon>Pteriomorphia</taxon>
        <taxon>Arcoida</taxon>
        <taxon>Arcoidea</taxon>
        <taxon>Arcidae</taxon>
        <taxon>Tegillarca</taxon>
    </lineage>
</organism>
<keyword evidence="5" id="KW-0472">Membrane</keyword>
<evidence type="ECO:0000256" key="6">
    <source>
        <dbReference type="ARBA" id="ARBA00046326"/>
    </source>
</evidence>
<evidence type="ECO:0000259" key="11">
    <source>
        <dbReference type="Pfam" id="PF24598"/>
    </source>
</evidence>
<evidence type="ECO:0000259" key="9">
    <source>
        <dbReference type="Pfam" id="PF04118"/>
    </source>
</evidence>
<evidence type="ECO:0000256" key="7">
    <source>
        <dbReference type="SAM" id="Coils"/>
    </source>
</evidence>
<protein>
    <recommendedName>
        <fullName evidence="15">Protein dopey-1</fullName>
    </recommendedName>
</protein>
<accession>A0ABQ9FEQ4</accession>
<feature type="region of interest" description="Disordered" evidence="8">
    <location>
        <begin position="1923"/>
        <end position="1960"/>
    </location>
</feature>
<dbReference type="Pfam" id="PF24601">
    <property type="entry name" value="TPR_DOP1"/>
    <property type="match status" value="1"/>
</dbReference>
<proteinExistence type="inferred from homology"/>
<dbReference type="InterPro" id="IPR056458">
    <property type="entry name" value="TPR_DOP1_M"/>
</dbReference>
<evidence type="ECO:0000259" key="10">
    <source>
        <dbReference type="Pfam" id="PF24597"/>
    </source>
</evidence>
<dbReference type="EMBL" id="JARBDR010000337">
    <property type="protein sequence ID" value="KAJ8315121.1"/>
    <property type="molecule type" value="Genomic_DNA"/>
</dbReference>
<dbReference type="PANTHER" id="PTHR14042">
    <property type="entry name" value="DOPEY-RELATED"/>
    <property type="match status" value="1"/>
</dbReference>
<feature type="domain" description="DOP1-like middle TPR" evidence="10">
    <location>
        <begin position="331"/>
        <end position="577"/>
    </location>
</feature>
<evidence type="ECO:0000256" key="4">
    <source>
        <dbReference type="ARBA" id="ARBA00023034"/>
    </source>
</evidence>
<comment type="caution">
    <text evidence="13">The sequence shown here is derived from an EMBL/GenBank/DDBJ whole genome shotgun (WGS) entry which is preliminary data.</text>
</comment>
<keyword evidence="14" id="KW-1185">Reference proteome</keyword>
<dbReference type="PANTHER" id="PTHR14042:SF24">
    <property type="entry name" value="PROTEIN DOPEY-1 HOMOLOG"/>
    <property type="match status" value="1"/>
</dbReference>
<feature type="domain" description="DOP1-like C-terminal" evidence="11">
    <location>
        <begin position="1830"/>
        <end position="2161"/>
    </location>
</feature>
<evidence type="ECO:0008006" key="15">
    <source>
        <dbReference type="Google" id="ProtNLM"/>
    </source>
</evidence>
<feature type="coiled-coil region" evidence="7">
    <location>
        <begin position="334"/>
        <end position="361"/>
    </location>
</feature>
<feature type="domain" description="DOP1-like TPR" evidence="12">
    <location>
        <begin position="1258"/>
        <end position="1626"/>
    </location>
</feature>
<keyword evidence="4" id="KW-0333">Golgi apparatus</keyword>
<gene>
    <name evidence="13" type="ORF">KUTeg_007271</name>
</gene>
<feature type="domain" description="DOP1 N-terminal" evidence="9">
    <location>
        <begin position="23"/>
        <end position="307"/>
    </location>
</feature>
<evidence type="ECO:0000256" key="5">
    <source>
        <dbReference type="ARBA" id="ARBA00023136"/>
    </source>
</evidence>
<comment type="subcellular location">
    <subcellularLocation>
        <location evidence="1">Golgi apparatus membrane</location>
        <topology evidence="1">Peripheral membrane protein</topology>
    </subcellularLocation>
</comment>
<keyword evidence="7" id="KW-0175">Coiled coil</keyword>
<dbReference type="InterPro" id="IPR056459">
    <property type="entry name" value="TPR_DOP1"/>
</dbReference>
<dbReference type="Proteomes" id="UP001217089">
    <property type="component" value="Unassembled WGS sequence"/>
</dbReference>
<dbReference type="InterPro" id="IPR056457">
    <property type="entry name" value="DOP1_C"/>
</dbReference>
<sequence>MCNSAVKMSALSILAEECELLNDSKYRSYITQVDKALKSFEYTSEWADLISALGKLNKVLLANVKYPVIPKRVTIGKRLAQCLHPALPGGVHLKALETYDIIFKCIGTLRLAQDLFVYSAGLFPLLGHAAMNVKPVLLTIYEKHFVALGKHIKPGLNGLLLGLLPGLEEGSDFYDRTNSLMEDFCEAADSDYFYTCLWECILSCPSVRLPAITFLLSHYNKKQTMEDQLYMMGLNIDLMVKAVCHAVKDTVVLVQRVSLDFLLQAFPMHNGQLTKSDMAKIVKAAITVVLRRDMSLNRRLYSWLLGMTVSGSDVSRHGDGVSSNTEPEQTYFQIHSKELLIQALKNKLTEKETEEDQFKASTSKSSVLKPFRILMSLLDKPEIGPVILENVLLSVLQCLYRECHNVNSCNSSQSENGTEDSDGYRSTVFKKNKVDTDETFSELVKTANLLFGAFEPYFIWDYLSRMFEVSCHQSATGRKLVRTNSIQETDIPTLPELCRLTDFLLEIVSLETFLETQTEHLPDLLNRILASLTTFCKDSKDYDVNCTLQLCSKILSKILDECSKENGYSTFDVDDNVENVAKQNDAKNDLQENNQITSKSPSSQKKNINIDEKKSKRRGSDLSNSSFSRRFSMQKSKSSINLMQTSVECFQNFFHTFTTHRIFQEQNVRPSFMKQLSVPNCFYDEIEKDSSLLDFSADGHPESDVTSLSVDHLKEETVKTYLCACKLLVDFSSFPLYCTDYHKVLNRTNSKGKYNHKYLYLRDWNHTFIENFIVTFDQVITAEDRCLPTWLQDLIICGCFVDSFDIQSASISTLLDLIILTQSVQSDNTSTEEPSPSSPPSPHTAGTVSVVILPALLPRHLRYLNEKTHVYKEIAGILWSYLGDTTPTCHQRSVELFHMLHQITPSSLICEDVIGHSLVSDDQITRIEAFKKFTILWHLTRDTRVNLSPGQSPRTFDRSMFVLLDSLKEETSAGKTVASTWLTHVIQRGDISRVIGPLLLMLLHPDTARVSVQHVNIHQPRKVKISESNEENDVEARIYAISSDGGNIIYHVSARNPKISGKTAEDLKSIALTVMNNQGSTVTEHVKAEHEMTFERVKPSELNLQFNPFGSENSLDKFTDDAFDGPLSAAQTNLKGAKRLNKETCAKEGIYFDDAEVSETEEEVKTESSQDVVEALLNQIIEEVVLYAEGDIPADDKLNKNQNAKRSMSISSKNSSVIDDQEILNSIAKSDMNIDSPTGSEMDLSKMEGTAEDATGVHALHMHMLLYTQVYDYRRTIYAFTTLKSMLVTCPRLVVTSLVTTGISSVRTSQLAQLQLLLARHRKSVFGKNFFGELPPEVMSSYRSNMFIEVLISVCLYFVRSYYPNLMMSKLSPDELTGNKDVHILASEVLTLLISELITIMKESGKNFISYIKDLLTRCKLQKSLLHCCLASVYNMRQKQEKEKSSLITEAIISFNEDNLHQSANETFQIRLLNLLLVMIMLESGIEKGEGDSEVSTPSGTPEWERPKINFRTSLLNAKYNGSLPIVQQGMFASCVLSALKQSHLRNIHRHWIALITSALPFMGKSLSTLVLPIVAQLCRNTEALALEYEIDPENSSIFTQHTIPPDHVITVLEGLTTVCHYCLLDNLSPVSIGQPAPTSTTITTEAGSAGQILSNLINVFNPVGNREASPIRETSNIQPVIDVRRALLCIMPRIIACMTSLWRAVKLAEIKSNTGKNNHPAWTMGSPKVVRHHILEFLSPLSRPHGTHLLAAVGVAWNDRRTKTQTLTKKVNPVPCEDQLLLVDLVSAIKVLPTDMLVQTVKQVLKQPPATEISKIKKSTPLEVNMLQFFFAYVQQTSANHLVDSWSSILSLLREGQQLNLLPPGKFLLILILNEIVQKMPSMENKKNQKELQDITQKMLEMVGLIAGSSLEQTTWLRRNLAVKPGPQNETNETEDDDICDRDREPSVSRERKASDPRLTAAADSKYSVQALTLLAELTAPLLDVVYSSEEKDKVSPFLTTLMYNVFPYLRNHSSNNLPSYRACSQILASISGYQYTRKAWRKEAFELLLDSCFFQMDIKCIGCWRSIIDNLMTHDKTTFKDLIGRVSIQQTGSLNLFSSKEQELEQRAHMLKRLAFTIFCSDPDQYQKSMPEIQERLAENLRLPHQVPSIMAQVHVCLQIEQELSTDTDEFEYRWAFIGGAAAGEQEEKVDPEVKKKRPQTTYIPHIIRLTKLINNKLHGDTPLIKSVPGQPLITQTYIRSLSELQPFFNTLCQANQSDACFITSSQSGAGTKTSSKRTQKMGQTLDPGRTIPKSKSAPVFDKYIQNSGEDSQLPSPQKGTRQYIEYLLDRDFLEPLPL</sequence>
<dbReference type="Pfam" id="PF24598">
    <property type="entry name" value="DOP1_C"/>
    <property type="match status" value="1"/>
</dbReference>
<dbReference type="Pfam" id="PF04118">
    <property type="entry name" value="Dopey_N"/>
    <property type="match status" value="1"/>
</dbReference>
<evidence type="ECO:0000313" key="14">
    <source>
        <dbReference type="Proteomes" id="UP001217089"/>
    </source>
</evidence>
<evidence type="ECO:0000259" key="12">
    <source>
        <dbReference type="Pfam" id="PF24601"/>
    </source>
</evidence>
<name>A0ABQ9FEQ4_TEGGR</name>
<feature type="region of interest" description="Disordered" evidence="8">
    <location>
        <begin position="583"/>
        <end position="626"/>
    </location>
</feature>
<feature type="compositionally biased region" description="Basic and acidic residues" evidence="8">
    <location>
        <begin position="1942"/>
        <end position="1957"/>
    </location>
</feature>
<feature type="region of interest" description="Disordered" evidence="8">
    <location>
        <begin position="2269"/>
        <end position="2299"/>
    </location>
</feature>
<keyword evidence="3" id="KW-0653">Protein transport</keyword>